<evidence type="ECO:0000259" key="8">
    <source>
        <dbReference type="Pfam" id="PF13396"/>
    </source>
</evidence>
<reference evidence="9 10" key="1">
    <citation type="submission" date="2019-07" db="EMBL/GenBank/DDBJ databases">
        <authorList>
            <person name="Zhou L.-Y."/>
        </authorList>
    </citation>
    <scope>NUCLEOTIDE SEQUENCE [LARGE SCALE GENOMIC DNA]</scope>
    <source>
        <strain evidence="9 10">YIM 101269</strain>
    </source>
</reference>
<gene>
    <name evidence="9" type="ORF">FOJ82_03740</name>
</gene>
<dbReference type="RefSeq" id="WP_143937079.1">
    <property type="nucleotide sequence ID" value="NZ_VKKG01000001.1"/>
</dbReference>
<evidence type="ECO:0000256" key="4">
    <source>
        <dbReference type="ARBA" id="ARBA00022989"/>
    </source>
</evidence>
<feature type="domain" description="Cardiolipin synthase N-terminal" evidence="8">
    <location>
        <begin position="12"/>
        <end position="57"/>
    </location>
</feature>
<dbReference type="OrthoDB" id="3298527at2"/>
<keyword evidence="4 7" id="KW-1133">Transmembrane helix</keyword>
<keyword evidence="5 7" id="KW-0472">Membrane</keyword>
<sequence length="84" mass="9701">MTRVLIVVVIVALTIYCIVELAQSHTYRVRKMPKWLWAFTVICLPVIGPLAWLMWGRPTGEDPRRLPRDQGPDGDEDFLRGLRP</sequence>
<comment type="subcellular location">
    <subcellularLocation>
        <location evidence="1">Cell membrane</location>
        <topology evidence="1">Multi-pass membrane protein</topology>
    </subcellularLocation>
</comment>
<organism evidence="9 10">
    <name type="scientific">Tessaracoccus rhinocerotis</name>
    <dbReference type="NCBI Taxonomy" id="1689449"/>
    <lineage>
        <taxon>Bacteria</taxon>
        <taxon>Bacillati</taxon>
        <taxon>Actinomycetota</taxon>
        <taxon>Actinomycetes</taxon>
        <taxon>Propionibacteriales</taxon>
        <taxon>Propionibacteriaceae</taxon>
        <taxon>Tessaracoccus</taxon>
    </lineage>
</organism>
<dbReference type="GO" id="GO:0005886">
    <property type="term" value="C:plasma membrane"/>
    <property type="evidence" value="ECO:0007669"/>
    <property type="project" value="UniProtKB-SubCell"/>
</dbReference>
<comment type="caution">
    <text evidence="9">The sequence shown here is derived from an EMBL/GenBank/DDBJ whole genome shotgun (WGS) entry which is preliminary data.</text>
</comment>
<evidence type="ECO:0000256" key="5">
    <source>
        <dbReference type="ARBA" id="ARBA00023136"/>
    </source>
</evidence>
<evidence type="ECO:0000256" key="7">
    <source>
        <dbReference type="SAM" id="Phobius"/>
    </source>
</evidence>
<keyword evidence="10" id="KW-1185">Reference proteome</keyword>
<keyword evidence="2" id="KW-1003">Cell membrane</keyword>
<name>A0A553K5L1_9ACTN</name>
<evidence type="ECO:0000256" key="1">
    <source>
        <dbReference type="ARBA" id="ARBA00004651"/>
    </source>
</evidence>
<evidence type="ECO:0000313" key="10">
    <source>
        <dbReference type="Proteomes" id="UP000317638"/>
    </source>
</evidence>
<dbReference type="EMBL" id="VKKG01000001">
    <property type="protein sequence ID" value="TRY19995.1"/>
    <property type="molecule type" value="Genomic_DNA"/>
</dbReference>
<evidence type="ECO:0000256" key="2">
    <source>
        <dbReference type="ARBA" id="ARBA00022475"/>
    </source>
</evidence>
<accession>A0A553K5L1</accession>
<evidence type="ECO:0000256" key="6">
    <source>
        <dbReference type="SAM" id="MobiDB-lite"/>
    </source>
</evidence>
<feature type="region of interest" description="Disordered" evidence="6">
    <location>
        <begin position="61"/>
        <end position="84"/>
    </location>
</feature>
<dbReference type="InterPro" id="IPR027379">
    <property type="entry name" value="CLS_N"/>
</dbReference>
<protein>
    <submittedName>
        <fullName evidence="9">PLDc_N domain-containing protein</fullName>
    </submittedName>
</protein>
<feature type="transmembrane region" description="Helical" evidence="7">
    <location>
        <begin position="34"/>
        <end position="55"/>
    </location>
</feature>
<dbReference type="Proteomes" id="UP000317638">
    <property type="component" value="Unassembled WGS sequence"/>
</dbReference>
<evidence type="ECO:0000256" key="3">
    <source>
        <dbReference type="ARBA" id="ARBA00022692"/>
    </source>
</evidence>
<dbReference type="Pfam" id="PF13396">
    <property type="entry name" value="PLDc_N"/>
    <property type="match status" value="1"/>
</dbReference>
<keyword evidence="3 7" id="KW-0812">Transmembrane</keyword>
<evidence type="ECO:0000313" key="9">
    <source>
        <dbReference type="EMBL" id="TRY19995.1"/>
    </source>
</evidence>
<dbReference type="AlphaFoldDB" id="A0A553K5L1"/>
<proteinExistence type="predicted"/>